<reference evidence="2" key="1">
    <citation type="submission" date="2020-01" db="EMBL/GenBank/DDBJ databases">
        <authorList>
            <person name="Meier V. D."/>
            <person name="Meier V D."/>
        </authorList>
    </citation>
    <scope>NUCLEOTIDE SEQUENCE</scope>
    <source>
        <strain evidence="2">HLG_WM_MAG_01</strain>
    </source>
</reference>
<accession>A0A6S6T582</accession>
<protein>
    <recommendedName>
        <fullName evidence="3">Gluconate 2-dehydrogenase subunit 3 family protein</fullName>
    </recommendedName>
</protein>
<organism evidence="2">
    <name type="scientific">uncultured Sulfurovum sp</name>
    <dbReference type="NCBI Taxonomy" id="269237"/>
    <lineage>
        <taxon>Bacteria</taxon>
        <taxon>Pseudomonadati</taxon>
        <taxon>Campylobacterota</taxon>
        <taxon>Epsilonproteobacteria</taxon>
        <taxon>Campylobacterales</taxon>
        <taxon>Sulfurovaceae</taxon>
        <taxon>Sulfurovum</taxon>
        <taxon>environmental samples</taxon>
    </lineage>
</organism>
<evidence type="ECO:0000256" key="1">
    <source>
        <dbReference type="SAM" id="SignalP"/>
    </source>
</evidence>
<evidence type="ECO:0008006" key="3">
    <source>
        <dbReference type="Google" id="ProtNLM"/>
    </source>
</evidence>
<feature type="signal peptide" evidence="1">
    <location>
        <begin position="1"/>
        <end position="22"/>
    </location>
</feature>
<gene>
    <name evidence="2" type="ORF">HELGO_WM3638</name>
</gene>
<dbReference type="EMBL" id="CACVAS010000066">
    <property type="protein sequence ID" value="CAA6813974.1"/>
    <property type="molecule type" value="Genomic_DNA"/>
</dbReference>
<dbReference type="AlphaFoldDB" id="A0A6S6T582"/>
<proteinExistence type="predicted"/>
<dbReference type="InterPro" id="IPR027056">
    <property type="entry name" value="Gluconate_2DH_su3"/>
</dbReference>
<feature type="chain" id="PRO_5027962936" description="Gluconate 2-dehydrogenase subunit 3 family protein" evidence="1">
    <location>
        <begin position="23"/>
        <end position="168"/>
    </location>
</feature>
<evidence type="ECO:0000313" key="2">
    <source>
        <dbReference type="EMBL" id="CAA6813974.1"/>
    </source>
</evidence>
<sequence length="168" mass="19307">MLTRRKILVFGSLMGLSSWLQAKSRASIDRKVNTKVKRTIAAVQEHLFPSNSKIPSAKMMHANTFLLETISHKSYDKDIRRFVLEGAKELEVREKGLFTTLSKEDKERALREYEETNYGSSWLSRIMTLTMEGIFSDPIYGSNKNEKGWQAIKSFGGQPRPNTRYLDV</sequence>
<name>A0A6S6T582_9BACT</name>
<keyword evidence="1" id="KW-0732">Signal</keyword>
<dbReference type="Pfam" id="PF13618">
    <property type="entry name" value="Gluconate_2-dh3"/>
    <property type="match status" value="1"/>
</dbReference>